<feature type="region of interest" description="Disordered" evidence="1">
    <location>
        <begin position="28"/>
        <end position="93"/>
    </location>
</feature>
<evidence type="ECO:0000313" key="5">
    <source>
        <dbReference type="Proteomes" id="UP000032287"/>
    </source>
</evidence>
<reference evidence="4 5" key="1">
    <citation type="journal article" date="2015" name="Microbiology (Mosc.)">
        <title>Genomics of the Weissella cibaria species with an examination of its metabolic traits.</title>
        <authorList>
            <person name="Lynch K.M."/>
            <person name="Lucid A."/>
            <person name="Arendt E.K."/>
            <person name="Sleator R.D."/>
            <person name="Lucey B."/>
            <person name="Coffey A."/>
        </authorList>
    </citation>
    <scope>NUCLEOTIDE SEQUENCE [LARGE SCALE GENOMIC DNA]</scope>
    <source>
        <strain evidence="4 5">MG1</strain>
    </source>
</reference>
<accession>A0A0D1JFS5</accession>
<dbReference type="Gene3D" id="2.60.40.4300">
    <property type="match status" value="1"/>
</dbReference>
<dbReference type="Proteomes" id="UP000032287">
    <property type="component" value="Unassembled WGS sequence"/>
</dbReference>
<name>A0A0D1JFS5_9LACO</name>
<evidence type="ECO:0000259" key="2">
    <source>
        <dbReference type="Pfam" id="PF17965"/>
    </source>
</evidence>
<dbReference type="Pfam" id="PF17965">
    <property type="entry name" value="MucBP_2"/>
    <property type="match status" value="1"/>
</dbReference>
<proteinExistence type="predicted"/>
<evidence type="ECO:0000313" key="4">
    <source>
        <dbReference type="EMBL" id="KIU20263.1"/>
    </source>
</evidence>
<organism evidence="4 5">
    <name type="scientific">Weissella cibaria</name>
    <dbReference type="NCBI Taxonomy" id="137591"/>
    <lineage>
        <taxon>Bacteria</taxon>
        <taxon>Bacillati</taxon>
        <taxon>Bacillota</taxon>
        <taxon>Bacilli</taxon>
        <taxon>Lactobacillales</taxon>
        <taxon>Lactobacillaceae</taxon>
        <taxon>Weissella</taxon>
    </lineage>
</organism>
<dbReference type="InterPro" id="IPR041558">
    <property type="entry name" value="MucBP_2"/>
</dbReference>
<evidence type="ECO:0000256" key="1">
    <source>
        <dbReference type="SAM" id="MobiDB-lite"/>
    </source>
</evidence>
<dbReference type="PATRIC" id="fig|137591.25.peg.1278"/>
<feature type="domain" description="Mub B2-like" evidence="3">
    <location>
        <begin position="224"/>
        <end position="321"/>
    </location>
</feature>
<dbReference type="Pfam" id="PF17966">
    <property type="entry name" value="Muc_B2"/>
    <property type="match status" value="1"/>
</dbReference>
<feature type="region of interest" description="Disordered" evidence="1">
    <location>
        <begin position="192"/>
        <end position="222"/>
    </location>
</feature>
<protein>
    <submittedName>
        <fullName evidence="4">MucBP domain protein</fullName>
    </submittedName>
</protein>
<feature type="compositionally biased region" description="Low complexity" evidence="1">
    <location>
        <begin position="339"/>
        <end position="361"/>
    </location>
</feature>
<feature type="compositionally biased region" description="Polar residues" evidence="1">
    <location>
        <begin position="192"/>
        <end position="201"/>
    </location>
</feature>
<evidence type="ECO:0000259" key="3">
    <source>
        <dbReference type="Pfam" id="PF17966"/>
    </source>
</evidence>
<dbReference type="RefSeq" id="WP_080774802.1">
    <property type="nucleotide sequence ID" value="NZ_JALOCT010000005.1"/>
</dbReference>
<dbReference type="AlphaFoldDB" id="A0A0D1JFS5"/>
<feature type="region of interest" description="Disordered" evidence="1">
    <location>
        <begin position="331"/>
        <end position="409"/>
    </location>
</feature>
<sequence>MTGIVAKDADATITVVYNQMGQWVPSFPAGTTDVPSDPMTYPNDPTDPTEPLAPGPENENDPGDPANPTLPYVPGFTPQGPDGPLQPVDPANPSSGYWPPTLPSDPTTDTTITYTADEQVATITYIDAVTNETLGVDRIKGGSDESHAYTTADRLAAYLVSGYELVSDGYPTNFTFDRDTTVTQAYTVTLTHGSQTINPNDPKTPGTPINPDNPDGPKYPDGLQATDLNESVTRTITYVDQAGKTMATAVKETIHFTRTATLDTVTGAYTYSAWEPTTVTSMDAVDSPVIAGYVADRQTVAALSDLTATSADMSEKVVYSPIGQYVPAFPSGVTDVPSTPIDYPNNPDDPTTTDTPGEDNPATSGTPDNPTMPYVPGFTPQGPDGPLQPVDPRQPKCRLLATSAKRDAN</sequence>
<dbReference type="EMBL" id="JWHU01000023">
    <property type="protein sequence ID" value="KIU20263.1"/>
    <property type="molecule type" value="Genomic_DNA"/>
</dbReference>
<feature type="domain" description="Mucin binding" evidence="2">
    <location>
        <begin position="119"/>
        <end position="192"/>
    </location>
</feature>
<keyword evidence="5" id="KW-1185">Reference proteome</keyword>
<comment type="caution">
    <text evidence="4">The sequence shown here is derived from an EMBL/GenBank/DDBJ whole genome shotgun (WGS) entry which is preliminary data.</text>
</comment>
<gene>
    <name evidence="4" type="ORF">QX99_01307</name>
</gene>
<dbReference type="Gene3D" id="3.10.20.470">
    <property type="match status" value="1"/>
</dbReference>
<dbReference type="InterPro" id="IPR041495">
    <property type="entry name" value="Mub_B2"/>
</dbReference>